<evidence type="ECO:0000256" key="9">
    <source>
        <dbReference type="ARBA" id="ARBA00049985"/>
    </source>
</evidence>
<evidence type="ECO:0000256" key="3">
    <source>
        <dbReference type="ARBA" id="ARBA00022475"/>
    </source>
</evidence>
<dbReference type="EMBL" id="FNAB01000004">
    <property type="protein sequence ID" value="SDD38700.1"/>
    <property type="molecule type" value="Genomic_DNA"/>
</dbReference>
<evidence type="ECO:0000256" key="6">
    <source>
        <dbReference type="ARBA" id="ARBA00022967"/>
    </source>
</evidence>
<dbReference type="InterPro" id="IPR017871">
    <property type="entry name" value="ABC_transporter-like_CS"/>
</dbReference>
<keyword evidence="8" id="KW-0046">Antibiotic resistance</keyword>
<dbReference type="STRING" id="168276.SAMN05444580_104137"/>
<dbReference type="InterPro" id="IPR050763">
    <property type="entry name" value="ABC_transporter_ATP-binding"/>
</dbReference>
<evidence type="ECO:0000313" key="12">
    <source>
        <dbReference type="Proteomes" id="UP000199417"/>
    </source>
</evidence>
<proteinExistence type="inferred from homology"/>
<dbReference type="GO" id="GO:0005886">
    <property type="term" value="C:plasma membrane"/>
    <property type="evidence" value="ECO:0007669"/>
    <property type="project" value="UniProtKB-SubCell"/>
</dbReference>
<dbReference type="Proteomes" id="UP000199417">
    <property type="component" value="Unassembled WGS sequence"/>
</dbReference>
<dbReference type="InterPro" id="IPR005894">
    <property type="entry name" value="DrrA"/>
</dbReference>
<dbReference type="Gene3D" id="3.40.50.300">
    <property type="entry name" value="P-loop containing nucleotide triphosphate hydrolases"/>
    <property type="match status" value="1"/>
</dbReference>
<sequence>MADAVEVQDLVLRYGKTLALDGISFTVPEGTVLGVLGPNGAGKTTAVRILATLLRADSGRASVFGLDVASQADEVRASIGLTGQFAAVDEYLTGFENLEMVGRLFGVDKAEARRRADELLARFDLTDARDRTVKQYSGGMRRRLDIAASLIGRPRVLFLDEPTTGLDPRSRIGMWDFISDLVRDGTTILLTTQYLEEADRLADSIIVLDKGSIIAAGTSDQLKGRVGGERLEFVLEDFTQAPRACELLASLGIEPPTTDAQARRISIPVSGGVDDLAQALSRLKEADLAVFDVGLRRPNLDDVFLSLTGHVVEEQAGEPS</sequence>
<dbReference type="InterPro" id="IPR003593">
    <property type="entry name" value="AAA+_ATPase"/>
</dbReference>
<dbReference type="PROSITE" id="PS00211">
    <property type="entry name" value="ABC_TRANSPORTER_1"/>
    <property type="match status" value="1"/>
</dbReference>
<dbReference type="GO" id="GO:1900753">
    <property type="term" value="P:doxorubicin transport"/>
    <property type="evidence" value="ECO:0007669"/>
    <property type="project" value="InterPro"/>
</dbReference>
<dbReference type="SUPFAM" id="SSF52540">
    <property type="entry name" value="P-loop containing nucleoside triphosphate hydrolases"/>
    <property type="match status" value="1"/>
</dbReference>
<dbReference type="SMART" id="SM00382">
    <property type="entry name" value="AAA"/>
    <property type="match status" value="1"/>
</dbReference>
<dbReference type="PANTHER" id="PTHR42711:SF19">
    <property type="entry name" value="DOXORUBICIN RESISTANCE ATP-BINDING PROTEIN DRRA"/>
    <property type="match status" value="1"/>
</dbReference>
<dbReference type="InterPro" id="IPR003439">
    <property type="entry name" value="ABC_transporter-like_ATP-bd"/>
</dbReference>
<dbReference type="GO" id="GO:0005524">
    <property type="term" value="F:ATP binding"/>
    <property type="evidence" value="ECO:0007669"/>
    <property type="project" value="UniProtKB-KW"/>
</dbReference>
<evidence type="ECO:0000256" key="8">
    <source>
        <dbReference type="ARBA" id="ARBA00023251"/>
    </source>
</evidence>
<dbReference type="GO" id="GO:0043215">
    <property type="term" value="P:daunorubicin transport"/>
    <property type="evidence" value="ECO:0007669"/>
    <property type="project" value="InterPro"/>
</dbReference>
<gene>
    <name evidence="11" type="ORF">SAMN05444580_104137</name>
</gene>
<dbReference type="InterPro" id="IPR027417">
    <property type="entry name" value="P-loop_NTPase"/>
</dbReference>
<evidence type="ECO:0000256" key="5">
    <source>
        <dbReference type="ARBA" id="ARBA00022840"/>
    </source>
</evidence>
<dbReference type="PANTHER" id="PTHR42711">
    <property type="entry name" value="ABC TRANSPORTER ATP-BINDING PROTEIN"/>
    <property type="match status" value="1"/>
</dbReference>
<dbReference type="AlphaFoldDB" id="A0A1G6UBD1"/>
<reference evidence="11 12" key="1">
    <citation type="submission" date="2016-10" db="EMBL/GenBank/DDBJ databases">
        <authorList>
            <person name="de Groot N.N."/>
        </authorList>
    </citation>
    <scope>NUCLEOTIDE SEQUENCE [LARGE SCALE GENOMIC DNA]</scope>
    <source>
        <strain evidence="11 12">JCM 11308</strain>
    </source>
</reference>
<comment type="similarity">
    <text evidence="9">Belongs to the ABC transporter superfamily. Drug exporter-1 (DrugE1) (TC 3.A.1.105) family.</text>
</comment>
<evidence type="ECO:0000259" key="10">
    <source>
        <dbReference type="PROSITE" id="PS50893"/>
    </source>
</evidence>
<keyword evidence="6" id="KW-1278">Translocase</keyword>
<keyword evidence="2" id="KW-0813">Transport</keyword>
<evidence type="ECO:0000256" key="2">
    <source>
        <dbReference type="ARBA" id="ARBA00022448"/>
    </source>
</evidence>
<dbReference type="PROSITE" id="PS50893">
    <property type="entry name" value="ABC_TRANSPORTER_2"/>
    <property type="match status" value="1"/>
</dbReference>
<keyword evidence="7" id="KW-0472">Membrane</keyword>
<feature type="domain" description="ABC transporter" evidence="10">
    <location>
        <begin position="5"/>
        <end position="235"/>
    </location>
</feature>
<protein>
    <submittedName>
        <fullName evidence="11">ABC-2 type transport system ATP-binding protein</fullName>
    </submittedName>
</protein>
<accession>A0A1G6UBD1</accession>
<dbReference type="Pfam" id="PF00005">
    <property type="entry name" value="ABC_tran"/>
    <property type="match status" value="1"/>
</dbReference>
<dbReference type="GO" id="GO:0055085">
    <property type="term" value="P:transmembrane transport"/>
    <property type="evidence" value="ECO:0007669"/>
    <property type="project" value="UniProtKB-ARBA"/>
</dbReference>
<evidence type="ECO:0000256" key="7">
    <source>
        <dbReference type="ARBA" id="ARBA00023136"/>
    </source>
</evidence>
<dbReference type="RefSeq" id="WP_072844704.1">
    <property type="nucleotide sequence ID" value="NZ_FNAB01000004.1"/>
</dbReference>
<comment type="subcellular location">
    <subcellularLocation>
        <location evidence="1">Cell membrane</location>
        <topology evidence="1">Peripheral membrane protein</topology>
        <orientation evidence="1">Cytoplasmic side</orientation>
    </subcellularLocation>
</comment>
<organism evidence="11 12">
    <name type="scientific">Rhodococcus tukisamuensis</name>
    <dbReference type="NCBI Taxonomy" id="168276"/>
    <lineage>
        <taxon>Bacteria</taxon>
        <taxon>Bacillati</taxon>
        <taxon>Actinomycetota</taxon>
        <taxon>Actinomycetes</taxon>
        <taxon>Mycobacteriales</taxon>
        <taxon>Nocardiaceae</taxon>
        <taxon>Rhodococcus</taxon>
    </lineage>
</organism>
<keyword evidence="5 11" id="KW-0067">ATP-binding</keyword>
<dbReference type="GO" id="GO:0046677">
    <property type="term" value="P:response to antibiotic"/>
    <property type="evidence" value="ECO:0007669"/>
    <property type="project" value="UniProtKB-KW"/>
</dbReference>
<dbReference type="GO" id="GO:0016887">
    <property type="term" value="F:ATP hydrolysis activity"/>
    <property type="evidence" value="ECO:0007669"/>
    <property type="project" value="InterPro"/>
</dbReference>
<keyword evidence="4" id="KW-0547">Nucleotide-binding</keyword>
<evidence type="ECO:0000256" key="4">
    <source>
        <dbReference type="ARBA" id="ARBA00022741"/>
    </source>
</evidence>
<name>A0A1G6UBD1_9NOCA</name>
<dbReference type="FunFam" id="3.40.50.300:FF:000589">
    <property type="entry name" value="ABC transporter, ATP-binding subunit"/>
    <property type="match status" value="1"/>
</dbReference>
<keyword evidence="12" id="KW-1185">Reference proteome</keyword>
<evidence type="ECO:0000256" key="1">
    <source>
        <dbReference type="ARBA" id="ARBA00004413"/>
    </source>
</evidence>
<dbReference type="NCBIfam" id="TIGR01188">
    <property type="entry name" value="drrA"/>
    <property type="match status" value="1"/>
</dbReference>
<evidence type="ECO:0000313" key="11">
    <source>
        <dbReference type="EMBL" id="SDD38700.1"/>
    </source>
</evidence>
<keyword evidence="3" id="KW-1003">Cell membrane</keyword>